<dbReference type="AlphaFoldDB" id="A0AAD5F1K0"/>
<dbReference type="Proteomes" id="UP001054821">
    <property type="component" value="Chromosome 1"/>
</dbReference>
<feature type="compositionally biased region" description="Basic and acidic residues" evidence="1">
    <location>
        <begin position="101"/>
        <end position="125"/>
    </location>
</feature>
<evidence type="ECO:0000256" key="1">
    <source>
        <dbReference type="SAM" id="MobiDB-lite"/>
    </source>
</evidence>
<reference evidence="2 3" key="1">
    <citation type="journal article" date="2022" name="G3 (Bethesda)">
        <title>Whole-genome sequence and methylome profiling of the almond [Prunus dulcis (Mill.) D.A. Webb] cultivar 'Nonpareil'.</title>
        <authorList>
            <person name="D'Amico-Willman K.M."/>
            <person name="Ouma W.Z."/>
            <person name="Meulia T."/>
            <person name="Sideli G.M."/>
            <person name="Gradziel T.M."/>
            <person name="Fresnedo-Ramirez J."/>
        </authorList>
    </citation>
    <scope>NUCLEOTIDE SEQUENCE [LARGE SCALE GENOMIC DNA]</scope>
    <source>
        <strain evidence="2">Clone GOH B32 T37-40</strain>
    </source>
</reference>
<comment type="caution">
    <text evidence="2">The sequence shown here is derived from an EMBL/GenBank/DDBJ whole genome shotgun (WGS) entry which is preliminary data.</text>
</comment>
<keyword evidence="3" id="KW-1185">Reference proteome</keyword>
<organism evidence="2 3">
    <name type="scientific">Prunus dulcis</name>
    <name type="common">Almond</name>
    <name type="synonym">Amygdalus dulcis</name>
    <dbReference type="NCBI Taxonomy" id="3755"/>
    <lineage>
        <taxon>Eukaryota</taxon>
        <taxon>Viridiplantae</taxon>
        <taxon>Streptophyta</taxon>
        <taxon>Embryophyta</taxon>
        <taxon>Tracheophyta</taxon>
        <taxon>Spermatophyta</taxon>
        <taxon>Magnoliopsida</taxon>
        <taxon>eudicotyledons</taxon>
        <taxon>Gunneridae</taxon>
        <taxon>Pentapetalae</taxon>
        <taxon>rosids</taxon>
        <taxon>fabids</taxon>
        <taxon>Rosales</taxon>
        <taxon>Rosaceae</taxon>
        <taxon>Amygdaloideae</taxon>
        <taxon>Amygdaleae</taxon>
        <taxon>Prunus</taxon>
    </lineage>
</organism>
<evidence type="ECO:0000313" key="2">
    <source>
        <dbReference type="EMBL" id="KAI5350269.1"/>
    </source>
</evidence>
<feature type="compositionally biased region" description="Polar residues" evidence="1">
    <location>
        <begin position="42"/>
        <end position="57"/>
    </location>
</feature>
<sequence>MARKARWPGGGFPMHATAWGRKTFENDSGDHSQPDPLAGLGDTQSTQASTGRIQGTVVNLIRNPGRSRDTKSIRAANPGRSRDTKSIRAANPSTHGPSVPETREANVKCTDKTEGKLDVRRHLHN</sequence>
<name>A0AAD5F1K0_PRUDU</name>
<evidence type="ECO:0000313" key="3">
    <source>
        <dbReference type="Proteomes" id="UP001054821"/>
    </source>
</evidence>
<accession>A0AAD5F1K0</accession>
<feature type="region of interest" description="Disordered" evidence="1">
    <location>
        <begin position="1"/>
        <end position="125"/>
    </location>
</feature>
<feature type="compositionally biased region" description="Basic and acidic residues" evidence="1">
    <location>
        <begin position="22"/>
        <end position="33"/>
    </location>
</feature>
<dbReference type="EMBL" id="JAJFAZ020000001">
    <property type="protein sequence ID" value="KAI5350269.1"/>
    <property type="molecule type" value="Genomic_DNA"/>
</dbReference>
<proteinExistence type="predicted"/>
<protein>
    <submittedName>
        <fullName evidence="2">Uncharacterized protein</fullName>
    </submittedName>
</protein>
<gene>
    <name evidence="2" type="ORF">L3X38_003160</name>
</gene>